<evidence type="ECO:0000313" key="3">
    <source>
        <dbReference type="Proteomes" id="UP000228934"/>
    </source>
</evidence>
<feature type="non-terminal residue" evidence="2">
    <location>
        <position position="1"/>
    </location>
</feature>
<accession>A0A2G9S1M0</accession>
<feature type="compositionally biased region" description="Polar residues" evidence="1">
    <location>
        <begin position="88"/>
        <end position="106"/>
    </location>
</feature>
<feature type="compositionally biased region" description="Basic and acidic residues" evidence="1">
    <location>
        <begin position="14"/>
        <end position="50"/>
    </location>
</feature>
<dbReference type="EMBL" id="KV929253">
    <property type="protein sequence ID" value="PIO33955.1"/>
    <property type="molecule type" value="Genomic_DNA"/>
</dbReference>
<name>A0A2G9S1M0_AQUCT</name>
<dbReference type="OrthoDB" id="6415022at2759"/>
<dbReference type="Proteomes" id="UP000228934">
    <property type="component" value="Unassembled WGS sequence"/>
</dbReference>
<feature type="compositionally biased region" description="Low complexity" evidence="1">
    <location>
        <begin position="60"/>
        <end position="77"/>
    </location>
</feature>
<evidence type="ECO:0000256" key="1">
    <source>
        <dbReference type="SAM" id="MobiDB-lite"/>
    </source>
</evidence>
<gene>
    <name evidence="2" type="ORF">AB205_0018890</name>
</gene>
<organism evidence="2 3">
    <name type="scientific">Aquarana catesbeiana</name>
    <name type="common">American bullfrog</name>
    <name type="synonym">Rana catesbeiana</name>
    <dbReference type="NCBI Taxonomy" id="8400"/>
    <lineage>
        <taxon>Eukaryota</taxon>
        <taxon>Metazoa</taxon>
        <taxon>Chordata</taxon>
        <taxon>Craniata</taxon>
        <taxon>Vertebrata</taxon>
        <taxon>Euteleostomi</taxon>
        <taxon>Amphibia</taxon>
        <taxon>Batrachia</taxon>
        <taxon>Anura</taxon>
        <taxon>Neobatrachia</taxon>
        <taxon>Ranoidea</taxon>
        <taxon>Ranidae</taxon>
        <taxon>Aquarana</taxon>
    </lineage>
</organism>
<keyword evidence="3" id="KW-1185">Reference proteome</keyword>
<feature type="region of interest" description="Disordered" evidence="1">
    <location>
        <begin position="127"/>
        <end position="195"/>
    </location>
</feature>
<evidence type="ECO:0000313" key="2">
    <source>
        <dbReference type="EMBL" id="PIO33955.1"/>
    </source>
</evidence>
<protein>
    <submittedName>
        <fullName evidence="2">Uncharacterized protein</fullName>
    </submittedName>
</protein>
<dbReference type="AlphaFoldDB" id="A0A2G9S1M0"/>
<sequence>DEIADFLTGVLNRAEGHSGSDPRDLDAEKKKKSRDFLRRDLPLDLPERSSRPASPGARFPASPSGSEDMSSSPTSSPKTKLTAASHKPGQTTLPLKTTMRPGTTVNPKTQAQFAAFLKQNMLVRKSLPAGSSSCVFVPVSSETDDKDDNRVQLKRPPSPGNSSGMKPSKRPKIKVTIVSHGDGAGGGTSSSQEGL</sequence>
<reference evidence="3" key="1">
    <citation type="journal article" date="2017" name="Nat. Commun.">
        <title>The North American bullfrog draft genome provides insight into hormonal regulation of long noncoding RNA.</title>
        <authorList>
            <person name="Hammond S.A."/>
            <person name="Warren R.L."/>
            <person name="Vandervalk B.P."/>
            <person name="Kucuk E."/>
            <person name="Khan H."/>
            <person name="Gibb E.A."/>
            <person name="Pandoh P."/>
            <person name="Kirk H."/>
            <person name="Zhao Y."/>
            <person name="Jones M."/>
            <person name="Mungall A.J."/>
            <person name="Coope R."/>
            <person name="Pleasance S."/>
            <person name="Moore R.A."/>
            <person name="Holt R.A."/>
            <person name="Round J.M."/>
            <person name="Ohora S."/>
            <person name="Walle B.V."/>
            <person name="Veldhoen N."/>
            <person name="Helbing C.C."/>
            <person name="Birol I."/>
        </authorList>
    </citation>
    <scope>NUCLEOTIDE SEQUENCE [LARGE SCALE GENOMIC DNA]</scope>
</reference>
<proteinExistence type="predicted"/>
<feature type="region of interest" description="Disordered" evidence="1">
    <location>
        <begin position="1"/>
        <end position="106"/>
    </location>
</feature>